<protein>
    <submittedName>
        <fullName evidence="1">Uncharacterized protein</fullName>
    </submittedName>
</protein>
<name>A0ABX7F5G8_9RHOB</name>
<sequence>MQGALKDLGPGANGRKSIVEVHQGLHREREAEPPEFPACLGLWRARRCGGAQVRFGVMNWKAMAAAQKQPAKVKLGIDPVTETVKLSFAQGQLVELAKASAT</sequence>
<accession>A0ABX7F5G8</accession>
<keyword evidence="2" id="KW-1185">Reference proteome</keyword>
<dbReference type="RefSeq" id="WP_156145581.1">
    <property type="nucleotide sequence ID" value="NZ_CP047166.1"/>
</dbReference>
<dbReference type="Proteomes" id="UP000596387">
    <property type="component" value="Chromosome"/>
</dbReference>
<evidence type="ECO:0000313" key="1">
    <source>
        <dbReference type="EMBL" id="QRF65780.1"/>
    </source>
</evidence>
<organism evidence="1 2">
    <name type="scientific">Ponticoccus alexandrii</name>
    <dbReference type="NCBI Taxonomy" id="1943633"/>
    <lineage>
        <taxon>Bacteria</taxon>
        <taxon>Pseudomonadati</taxon>
        <taxon>Pseudomonadota</taxon>
        <taxon>Alphaproteobacteria</taxon>
        <taxon>Rhodobacterales</taxon>
        <taxon>Roseobacteraceae</taxon>
        <taxon>Ponticoccus</taxon>
    </lineage>
</organism>
<reference evidence="1 2" key="1">
    <citation type="submission" date="2019-12" db="EMBL/GenBank/DDBJ databases">
        <title>Complete Genome Sequence of a Quorum-Sensing Bacterium,Rhodobacteraceae bacterium C31, Isolated from a marine microalgae symbiotic bacteria.</title>
        <authorList>
            <person name="Zhang Y."/>
        </authorList>
    </citation>
    <scope>NUCLEOTIDE SEQUENCE [LARGE SCALE GENOMIC DNA]</scope>
    <source>
        <strain evidence="1 2">C31</strain>
    </source>
</reference>
<proteinExistence type="predicted"/>
<gene>
    <name evidence="1" type="ORF">GQA70_05265</name>
</gene>
<dbReference type="EMBL" id="CP047166">
    <property type="protein sequence ID" value="QRF65780.1"/>
    <property type="molecule type" value="Genomic_DNA"/>
</dbReference>
<evidence type="ECO:0000313" key="2">
    <source>
        <dbReference type="Proteomes" id="UP000596387"/>
    </source>
</evidence>